<organism evidence="2 3">
    <name type="scientific">Lutispora saccharofermentans</name>
    <dbReference type="NCBI Taxonomy" id="3024236"/>
    <lineage>
        <taxon>Bacteria</taxon>
        <taxon>Bacillati</taxon>
        <taxon>Bacillota</taxon>
        <taxon>Clostridia</taxon>
        <taxon>Lutisporales</taxon>
        <taxon>Lutisporaceae</taxon>
        <taxon>Lutispora</taxon>
    </lineage>
</organism>
<dbReference type="Gene3D" id="3.30.1330.30">
    <property type="match status" value="1"/>
</dbReference>
<evidence type="ECO:0000259" key="1">
    <source>
        <dbReference type="Pfam" id="PF01248"/>
    </source>
</evidence>
<dbReference type="PRINTS" id="PR00884">
    <property type="entry name" value="RIBOSOMALHS6"/>
</dbReference>
<dbReference type="Pfam" id="PF01248">
    <property type="entry name" value="Ribosomal_L7Ae"/>
    <property type="match status" value="1"/>
</dbReference>
<dbReference type="InterPro" id="IPR004038">
    <property type="entry name" value="Ribosomal_eL8/eL30/eS12/Gad45"/>
</dbReference>
<dbReference type="SUPFAM" id="SSF55315">
    <property type="entry name" value="L30e-like"/>
    <property type="match status" value="1"/>
</dbReference>
<gene>
    <name evidence="2" type="ORF">LJD61_15550</name>
</gene>
<proteinExistence type="predicted"/>
<name>A0ABT1NI43_9FIRM</name>
<reference evidence="2 3" key="1">
    <citation type="submission" date="2021-10" db="EMBL/GenBank/DDBJ databases">
        <title>Lutispora strain m25 sp. nov., a thermophilic, non-spore-forming bacterium isolated from a lab-scale methanogenic bioreactor digesting anaerobic sludge.</title>
        <authorList>
            <person name="El Houari A."/>
            <person name="Mcdonald J."/>
        </authorList>
    </citation>
    <scope>NUCLEOTIDE SEQUENCE [LARGE SCALE GENOMIC DNA]</scope>
    <source>
        <strain evidence="3">m25</strain>
    </source>
</reference>
<dbReference type="InterPro" id="IPR029064">
    <property type="entry name" value="Ribosomal_eL30-like_sf"/>
</dbReference>
<keyword evidence="3" id="KW-1185">Reference proteome</keyword>
<comment type="caution">
    <text evidence="2">The sequence shown here is derived from an EMBL/GenBank/DDBJ whole genome shotgun (WGS) entry which is preliminary data.</text>
</comment>
<protein>
    <submittedName>
        <fullName evidence="2">Ribosomal L7Ae/L30e/S12e/Gadd45 family protein</fullName>
    </submittedName>
</protein>
<dbReference type="EMBL" id="JAJEKE010000016">
    <property type="protein sequence ID" value="MCQ1530948.1"/>
    <property type="molecule type" value="Genomic_DNA"/>
</dbReference>
<sequence length="81" mass="8910">MERLKSSKKRIIGLKQTIKAIKNGSAHTVYIANDVEESIKNSILEVCRGKEVEIVYIDTMKKLGEACGIEVNASCASLLND</sequence>
<dbReference type="Proteomes" id="UP001651880">
    <property type="component" value="Unassembled WGS sequence"/>
</dbReference>
<dbReference type="RefSeq" id="WP_255228467.1">
    <property type="nucleotide sequence ID" value="NZ_JAJEKE010000016.1"/>
</dbReference>
<evidence type="ECO:0000313" key="3">
    <source>
        <dbReference type="Proteomes" id="UP001651880"/>
    </source>
</evidence>
<feature type="domain" description="Ribosomal protein eL8/eL30/eS12/Gadd45" evidence="1">
    <location>
        <begin position="4"/>
        <end position="77"/>
    </location>
</feature>
<evidence type="ECO:0000313" key="2">
    <source>
        <dbReference type="EMBL" id="MCQ1530948.1"/>
    </source>
</evidence>
<accession>A0ABT1NI43</accession>